<keyword evidence="2" id="KW-1185">Reference proteome</keyword>
<organism evidence="1 2">
    <name type="scientific">Belliella buryatensis</name>
    <dbReference type="NCBI Taxonomy" id="1500549"/>
    <lineage>
        <taxon>Bacteria</taxon>
        <taxon>Pseudomonadati</taxon>
        <taxon>Bacteroidota</taxon>
        <taxon>Cytophagia</taxon>
        <taxon>Cytophagales</taxon>
        <taxon>Cyclobacteriaceae</taxon>
        <taxon>Belliella</taxon>
    </lineage>
</organism>
<accession>A0A239DK02</accession>
<dbReference type="PANTHER" id="PTHR41339:SF1">
    <property type="entry name" value="SECRETED PROTEIN"/>
    <property type="match status" value="1"/>
</dbReference>
<sequence length="664" mass="71458">MKNPVNFFGRRSQNSILGMFMMAFLITSSLVMVSCGEDEQPIGAVPSVSSDPNSLSGIQGAEVSALISVSAPEGIKSLRILKNGAPDSNFPDVALSGTSGSYEFKYTIENSFNPGQTVNFTFVAVDMLDRATTSAPLAILVTETPPKPRVQVGGTALLPGYDEHIKGVAVTGIEGTYLEDRNITLTSDKDYYLIGFVRVGPIPAAGQTPQNDDGRTEGVLTIEPGTVVFGDQNTKGTLVVQRGGKIIAEGTREEPIVFTSIKAPGERTPGDWGGVVIAGRARNNEGSDVQLEGGYAAWHGGTDDNDNSGILKYVRIEWAGIPINPNEEVNTLTLGSVGRGTVIEYVQASWGLDDQFEWFGGSVDGRYLIAYRGLDDDFDVDLGHSGNIQFAIGIRDAKDADQSGSNGFEVDNNGSGELREPFTSSVFSNITIIGPKKIRETSISAEFQHGAQLRRSSKLKIYNSIITGYPMGIFIDGNSTVQFAQNNELQLRNIILAGVRNWGGNGFGKAFDPNRSYNHQGALNSASYPDLTASSLPFTDANGVARGNHPGSEPRGHSIRWNVESFDALAWFNTAAFGNKFFGAWDEIGISPSVFDLGVPTFTVQAESPVATGAKWDNVPFVQSSTKSEWFGQFEQVPHVGAFGTSGDWTQGWANFNRNTVYRD</sequence>
<dbReference type="EMBL" id="FZOK01000007">
    <property type="protein sequence ID" value="SNS32212.1"/>
    <property type="molecule type" value="Genomic_DNA"/>
</dbReference>
<protein>
    <submittedName>
        <fullName evidence="1">Uncharacterized protein</fullName>
    </submittedName>
</protein>
<proteinExistence type="predicted"/>
<dbReference type="AlphaFoldDB" id="A0A239DK02"/>
<evidence type="ECO:0000313" key="2">
    <source>
        <dbReference type="Proteomes" id="UP000198480"/>
    </source>
</evidence>
<dbReference type="OrthoDB" id="1521716at2"/>
<dbReference type="Proteomes" id="UP000198480">
    <property type="component" value="Unassembled WGS sequence"/>
</dbReference>
<name>A0A239DK02_9BACT</name>
<dbReference type="RefSeq" id="WP_089240002.1">
    <property type="nucleotide sequence ID" value="NZ_FZOK01000007.1"/>
</dbReference>
<dbReference type="PANTHER" id="PTHR41339">
    <property type="entry name" value="LIPL48"/>
    <property type="match status" value="1"/>
</dbReference>
<dbReference type="PROSITE" id="PS51257">
    <property type="entry name" value="PROKAR_LIPOPROTEIN"/>
    <property type="match status" value="1"/>
</dbReference>
<reference evidence="2" key="1">
    <citation type="submission" date="2017-06" db="EMBL/GenBank/DDBJ databases">
        <authorList>
            <person name="Varghese N."/>
            <person name="Submissions S."/>
        </authorList>
    </citation>
    <scope>NUCLEOTIDE SEQUENCE [LARGE SCALE GENOMIC DNA]</scope>
    <source>
        <strain evidence="2">5C</strain>
    </source>
</reference>
<evidence type="ECO:0000313" key="1">
    <source>
        <dbReference type="EMBL" id="SNS32212.1"/>
    </source>
</evidence>
<gene>
    <name evidence="1" type="ORF">SAMN06295967_10777</name>
</gene>